<evidence type="ECO:0008006" key="3">
    <source>
        <dbReference type="Google" id="ProtNLM"/>
    </source>
</evidence>
<dbReference type="SMART" id="SM00567">
    <property type="entry name" value="EZ_HEAT"/>
    <property type="match status" value="3"/>
</dbReference>
<gene>
    <name evidence="1" type="ORF">CVM73_00860</name>
</gene>
<dbReference type="Proteomes" id="UP000231194">
    <property type="component" value="Unassembled WGS sequence"/>
</dbReference>
<comment type="caution">
    <text evidence="1">The sequence shown here is derived from an EMBL/GenBank/DDBJ whole genome shotgun (WGS) entry which is preliminary data.</text>
</comment>
<protein>
    <recommendedName>
        <fullName evidence="3">HEAT repeat domain-containing protein</fullName>
    </recommendedName>
</protein>
<dbReference type="InterPro" id="IPR011989">
    <property type="entry name" value="ARM-like"/>
</dbReference>
<dbReference type="EMBL" id="PGVG01000001">
    <property type="protein sequence ID" value="PJG57003.1"/>
    <property type="molecule type" value="Genomic_DNA"/>
</dbReference>
<dbReference type="RefSeq" id="WP_100230134.1">
    <property type="nucleotide sequence ID" value="NZ_PGVG01000001.1"/>
</dbReference>
<dbReference type="InterPro" id="IPR004155">
    <property type="entry name" value="PBS_lyase_HEAT"/>
</dbReference>
<keyword evidence="2" id="KW-1185">Reference proteome</keyword>
<dbReference type="AlphaFoldDB" id="A0A2M8RGR9"/>
<proteinExistence type="predicted"/>
<dbReference type="Pfam" id="PF13646">
    <property type="entry name" value="HEAT_2"/>
    <property type="match status" value="1"/>
</dbReference>
<name>A0A2M8RGR9_9BRAD</name>
<sequence>MSAQVAYLGTSIADWMAELSSSDPLQRRLGAYALGEIGPAAIEAGSALAAALQDPVGFVRVWAAAGLARVAPSGGESVPVLIAELGNELAFVRSLAAWHLGRLGPAFPGIEQALLPLRQLAGDKDPSVRVEAALALGMLEEKGAPPPELKSLSSRASGGVASRGFVHASPAIL</sequence>
<dbReference type="OrthoDB" id="8229685at2"/>
<organism evidence="1 2">
    <name type="scientific">Bradyrhizobium forestalis</name>
    <dbReference type="NCBI Taxonomy" id="1419263"/>
    <lineage>
        <taxon>Bacteria</taxon>
        <taxon>Pseudomonadati</taxon>
        <taxon>Pseudomonadota</taxon>
        <taxon>Alphaproteobacteria</taxon>
        <taxon>Hyphomicrobiales</taxon>
        <taxon>Nitrobacteraceae</taxon>
        <taxon>Bradyrhizobium</taxon>
    </lineage>
</organism>
<reference evidence="1 2" key="1">
    <citation type="submission" date="2017-11" db="EMBL/GenBank/DDBJ databases">
        <title>Bradyrhizobium forestalis sp. nov., an efficient nitrogen-fixing bacterium isolated from nodules of forest legume species in the Amazon.</title>
        <authorList>
            <person name="Costa E.M."/>
            <person name="Guimaraes A."/>
            <person name="Carvalho T.S."/>
            <person name="Rodrigues T.L."/>
            <person name="Ribeiro P.R.A."/>
            <person name="Lebbe L."/>
            <person name="Willems A."/>
            <person name="Moreira F.M.S."/>
        </authorList>
    </citation>
    <scope>NUCLEOTIDE SEQUENCE [LARGE SCALE GENOMIC DNA]</scope>
    <source>
        <strain evidence="1 2">INPA54B</strain>
    </source>
</reference>
<dbReference type="SUPFAM" id="SSF48371">
    <property type="entry name" value="ARM repeat"/>
    <property type="match status" value="1"/>
</dbReference>
<dbReference type="Gene3D" id="1.25.10.10">
    <property type="entry name" value="Leucine-rich Repeat Variant"/>
    <property type="match status" value="1"/>
</dbReference>
<evidence type="ECO:0000313" key="1">
    <source>
        <dbReference type="EMBL" id="PJG57003.1"/>
    </source>
</evidence>
<dbReference type="InterPro" id="IPR016024">
    <property type="entry name" value="ARM-type_fold"/>
</dbReference>
<accession>A0A2M8RGR9</accession>
<evidence type="ECO:0000313" key="2">
    <source>
        <dbReference type="Proteomes" id="UP000231194"/>
    </source>
</evidence>